<dbReference type="PANTHER" id="PTHR22600">
    <property type="entry name" value="BETA-HEXOSAMINIDASE"/>
    <property type="match status" value="1"/>
</dbReference>
<dbReference type="SUPFAM" id="SSF51445">
    <property type="entry name" value="(Trans)glycosidases"/>
    <property type="match status" value="1"/>
</dbReference>
<evidence type="ECO:0000256" key="2">
    <source>
        <dbReference type="ARBA" id="ARBA00006285"/>
    </source>
</evidence>
<evidence type="ECO:0000256" key="4">
    <source>
        <dbReference type="ARBA" id="ARBA00022801"/>
    </source>
</evidence>
<evidence type="ECO:0000313" key="7">
    <source>
        <dbReference type="EMBL" id="MFB9839734.1"/>
    </source>
</evidence>
<feature type="compositionally biased region" description="Low complexity" evidence="5">
    <location>
        <begin position="146"/>
        <end position="186"/>
    </location>
</feature>
<comment type="caution">
    <text evidence="7">The sequence shown here is derived from an EMBL/GenBank/DDBJ whole genome shotgun (WGS) entry which is preliminary data.</text>
</comment>
<protein>
    <recommendedName>
        <fullName evidence="3">beta-N-acetylhexosaminidase</fullName>
        <ecNumber evidence="3">3.2.1.52</ecNumber>
    </recommendedName>
</protein>
<gene>
    <name evidence="7" type="ORF">ACFFNX_47080</name>
</gene>
<dbReference type="RefSeq" id="WP_378212910.1">
    <property type="nucleotide sequence ID" value="NZ_JBHLZP010000795.1"/>
</dbReference>
<sequence length="202" mass="21143">MSSSTTSLVEGRDRPARSASAVALFPGPYVYVGGDECRKDQWRASPAARRRIAGLRDEEELQSRIVRRFADHLASRGRRLIGWDEILEGGAPDDAVIASWREDQGAVVAAKAGHTVVTCPGLRGLPAAGGVRRDGVEHPGTGPGGLPAKDGGPPAPPGGARRGVPPGRRPASLATAAGRARAPGGTWQATLAGWTRNLRERP</sequence>
<dbReference type="InterPro" id="IPR025705">
    <property type="entry name" value="Beta_hexosaminidase_sua/sub"/>
</dbReference>
<keyword evidence="4" id="KW-0378">Hydrolase</keyword>
<organism evidence="7 8">
    <name type="scientific">Actinoallomurus acaciae</name>
    <dbReference type="NCBI Taxonomy" id="502577"/>
    <lineage>
        <taxon>Bacteria</taxon>
        <taxon>Bacillati</taxon>
        <taxon>Actinomycetota</taxon>
        <taxon>Actinomycetes</taxon>
        <taxon>Streptosporangiales</taxon>
        <taxon>Thermomonosporaceae</taxon>
        <taxon>Actinoallomurus</taxon>
    </lineage>
</organism>
<evidence type="ECO:0000259" key="6">
    <source>
        <dbReference type="Pfam" id="PF00728"/>
    </source>
</evidence>
<evidence type="ECO:0000313" key="8">
    <source>
        <dbReference type="Proteomes" id="UP001589627"/>
    </source>
</evidence>
<comment type="catalytic activity">
    <reaction evidence="1">
        <text>Hydrolysis of terminal non-reducing N-acetyl-D-hexosamine residues in N-acetyl-beta-D-hexosaminides.</text>
        <dbReference type="EC" id="3.2.1.52"/>
    </reaction>
</comment>
<dbReference type="PANTHER" id="PTHR22600:SF57">
    <property type="entry name" value="BETA-N-ACETYLHEXOSAMINIDASE"/>
    <property type="match status" value="1"/>
</dbReference>
<dbReference type="Proteomes" id="UP001589627">
    <property type="component" value="Unassembled WGS sequence"/>
</dbReference>
<proteinExistence type="inferred from homology"/>
<feature type="region of interest" description="Disordered" evidence="5">
    <location>
        <begin position="128"/>
        <end position="202"/>
    </location>
</feature>
<keyword evidence="8" id="KW-1185">Reference proteome</keyword>
<name>A0ABV5Z0A4_9ACTN</name>
<evidence type="ECO:0000256" key="3">
    <source>
        <dbReference type="ARBA" id="ARBA00012663"/>
    </source>
</evidence>
<dbReference type="Pfam" id="PF00728">
    <property type="entry name" value="Glyco_hydro_20"/>
    <property type="match status" value="1"/>
</dbReference>
<dbReference type="InterPro" id="IPR015883">
    <property type="entry name" value="Glyco_hydro_20_cat"/>
</dbReference>
<evidence type="ECO:0000256" key="5">
    <source>
        <dbReference type="SAM" id="MobiDB-lite"/>
    </source>
</evidence>
<reference evidence="7 8" key="1">
    <citation type="submission" date="2024-09" db="EMBL/GenBank/DDBJ databases">
        <authorList>
            <person name="Sun Q."/>
            <person name="Mori K."/>
        </authorList>
    </citation>
    <scope>NUCLEOTIDE SEQUENCE [LARGE SCALE GENOMIC DNA]</scope>
    <source>
        <strain evidence="7 8">TBRC 0563</strain>
    </source>
</reference>
<feature type="domain" description="Glycoside hydrolase family 20 catalytic" evidence="6">
    <location>
        <begin position="22"/>
        <end position="120"/>
    </location>
</feature>
<comment type="similarity">
    <text evidence="2">Belongs to the glycosyl hydrolase 20 family.</text>
</comment>
<dbReference type="EC" id="3.2.1.52" evidence="3"/>
<dbReference type="InterPro" id="IPR017853">
    <property type="entry name" value="GH"/>
</dbReference>
<accession>A0ABV5Z0A4</accession>
<dbReference type="Gene3D" id="3.20.20.80">
    <property type="entry name" value="Glycosidases"/>
    <property type="match status" value="1"/>
</dbReference>
<dbReference type="EMBL" id="JBHLZP010000795">
    <property type="protein sequence ID" value="MFB9839734.1"/>
    <property type="molecule type" value="Genomic_DNA"/>
</dbReference>
<evidence type="ECO:0000256" key="1">
    <source>
        <dbReference type="ARBA" id="ARBA00001231"/>
    </source>
</evidence>